<name>A0ABV3Q112_9BACL</name>
<comment type="pathway">
    <text evidence="3">Cofactor biosynthesis; coenzyme A biosynthesis; CoA from (R)-pantothenate: step 5/5.</text>
</comment>
<dbReference type="InterPro" id="IPR001977">
    <property type="entry name" value="Depp_CoAkinase"/>
</dbReference>
<evidence type="ECO:0000313" key="5">
    <source>
        <dbReference type="EMBL" id="MEW9500644.1"/>
    </source>
</evidence>
<comment type="caution">
    <text evidence="5">The sequence shown here is derived from an EMBL/GenBank/DDBJ whole genome shotgun (WGS) entry which is preliminary data.</text>
</comment>
<gene>
    <name evidence="3 5" type="primary">coaE</name>
    <name evidence="5" type="ORF">AB1471_02385</name>
</gene>
<dbReference type="Gene3D" id="3.40.50.300">
    <property type="entry name" value="P-loop containing nucleotide triphosphate hydrolases"/>
    <property type="match status" value="1"/>
</dbReference>
<keyword evidence="1 3" id="KW-0547">Nucleotide-binding</keyword>
<dbReference type="NCBIfam" id="TIGR00152">
    <property type="entry name" value="dephospho-CoA kinase"/>
    <property type="match status" value="1"/>
</dbReference>
<keyword evidence="3 5" id="KW-0418">Kinase</keyword>
<keyword evidence="6" id="KW-1185">Reference proteome</keyword>
<sequence>MIIGLTGGIASGKSTIANWFIKNDYTVIDADKSARKVVEPGEEAYFKIVDQFGKDVIAEDGTIDRAKLGALIFGDETERKKLNAIIHPAVRQDMLTQKDEAIANGKQTIILDIPLLFESKLQWMVDKIVVVYVEEETQRNRLMKRNDYTEEEANARISSQIPLDEKKDQADAVIDNNGTVDESIHQIKELLETWQLKV</sequence>
<dbReference type="InterPro" id="IPR027417">
    <property type="entry name" value="P-loop_NTPase"/>
</dbReference>
<evidence type="ECO:0000256" key="4">
    <source>
        <dbReference type="NCBIfam" id="TIGR00152"/>
    </source>
</evidence>
<comment type="subcellular location">
    <subcellularLocation>
        <location evidence="3">Cytoplasm</location>
    </subcellularLocation>
</comment>
<evidence type="ECO:0000313" key="6">
    <source>
        <dbReference type="Proteomes" id="UP001556040"/>
    </source>
</evidence>
<dbReference type="Pfam" id="PF01121">
    <property type="entry name" value="CoaE"/>
    <property type="match status" value="1"/>
</dbReference>
<reference evidence="5 6" key="1">
    <citation type="journal article" date="1979" name="Int. J. Syst. Evol. Microbiol.">
        <title>Bacillus globisporus subsp. marinus subsp. nov.</title>
        <authorList>
            <person name="Liu H."/>
        </authorList>
    </citation>
    <scope>NUCLEOTIDE SEQUENCE [LARGE SCALE GENOMIC DNA]</scope>
    <source>
        <strain evidence="5 6">DSM 1297</strain>
    </source>
</reference>
<dbReference type="SUPFAM" id="SSF52540">
    <property type="entry name" value="P-loop containing nucleoside triphosphate hydrolases"/>
    <property type="match status" value="1"/>
</dbReference>
<keyword evidence="3" id="KW-0173">Coenzyme A biosynthesis</keyword>
<dbReference type="PROSITE" id="PS51219">
    <property type="entry name" value="DPCK"/>
    <property type="match status" value="1"/>
</dbReference>
<dbReference type="EC" id="2.7.1.24" evidence="3 4"/>
<keyword evidence="3 5" id="KW-0808">Transferase</keyword>
<comment type="similarity">
    <text evidence="3">Belongs to the CoaE family.</text>
</comment>
<protein>
    <recommendedName>
        <fullName evidence="3 4">Dephospho-CoA kinase</fullName>
        <ecNumber evidence="3 4">2.7.1.24</ecNumber>
    </recommendedName>
    <alternativeName>
        <fullName evidence="3">Dephosphocoenzyme A kinase</fullName>
    </alternativeName>
</protein>
<dbReference type="CDD" id="cd02022">
    <property type="entry name" value="DPCK"/>
    <property type="match status" value="1"/>
</dbReference>
<dbReference type="GO" id="GO:0004140">
    <property type="term" value="F:dephospho-CoA kinase activity"/>
    <property type="evidence" value="ECO:0007669"/>
    <property type="project" value="UniProtKB-EC"/>
</dbReference>
<comment type="catalytic activity">
    <reaction evidence="3">
        <text>3'-dephospho-CoA + ATP = ADP + CoA + H(+)</text>
        <dbReference type="Rhea" id="RHEA:18245"/>
        <dbReference type="ChEBI" id="CHEBI:15378"/>
        <dbReference type="ChEBI" id="CHEBI:30616"/>
        <dbReference type="ChEBI" id="CHEBI:57287"/>
        <dbReference type="ChEBI" id="CHEBI:57328"/>
        <dbReference type="ChEBI" id="CHEBI:456216"/>
        <dbReference type="EC" id="2.7.1.24"/>
    </reaction>
</comment>
<evidence type="ECO:0000256" key="1">
    <source>
        <dbReference type="ARBA" id="ARBA00022741"/>
    </source>
</evidence>
<accession>A0ABV3Q112</accession>
<dbReference type="EMBL" id="JBFMIA010000001">
    <property type="protein sequence ID" value="MEW9500644.1"/>
    <property type="molecule type" value="Genomic_DNA"/>
</dbReference>
<proteinExistence type="inferred from homology"/>
<dbReference type="PANTHER" id="PTHR10695">
    <property type="entry name" value="DEPHOSPHO-COA KINASE-RELATED"/>
    <property type="match status" value="1"/>
</dbReference>
<keyword evidence="3" id="KW-0963">Cytoplasm</keyword>
<organism evidence="5 6">
    <name type="scientific">Jeotgalibacillus marinus</name>
    <dbReference type="NCBI Taxonomy" id="86667"/>
    <lineage>
        <taxon>Bacteria</taxon>
        <taxon>Bacillati</taxon>
        <taxon>Bacillota</taxon>
        <taxon>Bacilli</taxon>
        <taxon>Bacillales</taxon>
        <taxon>Caryophanaceae</taxon>
        <taxon>Jeotgalibacillus</taxon>
    </lineage>
</organism>
<dbReference type="RefSeq" id="WP_367777957.1">
    <property type="nucleotide sequence ID" value="NZ_JBFMIA010000001.1"/>
</dbReference>
<dbReference type="PANTHER" id="PTHR10695:SF46">
    <property type="entry name" value="BIFUNCTIONAL COENZYME A SYNTHASE-RELATED"/>
    <property type="match status" value="1"/>
</dbReference>
<keyword evidence="2 3" id="KW-0067">ATP-binding</keyword>
<comment type="function">
    <text evidence="3">Catalyzes the phosphorylation of the 3'-hydroxyl group of dephosphocoenzyme A to form coenzyme A.</text>
</comment>
<evidence type="ECO:0000256" key="3">
    <source>
        <dbReference type="HAMAP-Rule" id="MF_00376"/>
    </source>
</evidence>
<feature type="binding site" evidence="3">
    <location>
        <begin position="10"/>
        <end position="15"/>
    </location>
    <ligand>
        <name>ATP</name>
        <dbReference type="ChEBI" id="CHEBI:30616"/>
    </ligand>
</feature>
<dbReference type="HAMAP" id="MF_00376">
    <property type="entry name" value="Dephospho_CoA_kinase"/>
    <property type="match status" value="1"/>
</dbReference>
<evidence type="ECO:0000256" key="2">
    <source>
        <dbReference type="ARBA" id="ARBA00022840"/>
    </source>
</evidence>
<dbReference type="Proteomes" id="UP001556040">
    <property type="component" value="Unassembled WGS sequence"/>
</dbReference>